<dbReference type="Proteomes" id="UP000077857">
    <property type="component" value="Unassembled WGS sequence"/>
</dbReference>
<protein>
    <submittedName>
        <fullName evidence="1">Uncharacterized protein</fullName>
    </submittedName>
</protein>
<accession>A0A177N2R8</accession>
<comment type="caution">
    <text evidence="1">The sequence shown here is derived from an EMBL/GenBank/DDBJ whole genome shotgun (WGS) entry which is preliminary data.</text>
</comment>
<sequence>MIRRLKLLKHVGFSKKSAVRNPPFKNFRENFFAALHPPPHSRRIGDCKPVAWPRRDPASEFAYPNHLFAEQIMKKTLCAAALAASLSAAGTAAGADFDFSGSFANDNDVLRFNFTLGAPGVVTLFTSSWLGGGFDPIVSVWDGSGNQLAEQDDGFPGGSQVSNGTLFDYGEFDSYLALNLAAGDYLATLTQYDNFSVSTALADGFLRDADPNFTAAFGCSNGRFCEGSLLDSNNNPVEPNRTAAWEFHIVNVDSAQAATVPEPPTLMLLGLSGLFMLGGRYAKPKNGSRYLCGEPSAGSEKISAALHPNNAPARIA</sequence>
<dbReference type="AlphaFoldDB" id="A0A177N2R8"/>
<dbReference type="NCBIfam" id="NF038127">
    <property type="entry name" value="FDP_fam"/>
    <property type="match status" value="1"/>
</dbReference>
<organism evidence="1 2">
    <name type="scientific">Methylomonas koyamae</name>
    <dbReference type="NCBI Taxonomy" id="702114"/>
    <lineage>
        <taxon>Bacteria</taxon>
        <taxon>Pseudomonadati</taxon>
        <taxon>Pseudomonadota</taxon>
        <taxon>Gammaproteobacteria</taxon>
        <taxon>Methylococcales</taxon>
        <taxon>Methylococcaceae</taxon>
        <taxon>Methylomonas</taxon>
    </lineage>
</organism>
<dbReference type="EMBL" id="LUUJ01000117">
    <property type="protein sequence ID" value="OAI11763.1"/>
    <property type="molecule type" value="Genomic_DNA"/>
</dbReference>
<proteinExistence type="predicted"/>
<reference evidence="1 2" key="1">
    <citation type="submission" date="2016-03" db="EMBL/GenBank/DDBJ databases">
        <authorList>
            <person name="Ploux O."/>
        </authorList>
    </citation>
    <scope>NUCLEOTIDE SEQUENCE [LARGE SCALE GENOMIC DNA]</scope>
    <source>
        <strain evidence="1 2">R-45378</strain>
    </source>
</reference>
<dbReference type="Gene3D" id="2.60.120.380">
    <property type="match status" value="1"/>
</dbReference>
<gene>
    <name evidence="1" type="ORF">A1507_19745</name>
</gene>
<evidence type="ECO:0000313" key="2">
    <source>
        <dbReference type="Proteomes" id="UP000077857"/>
    </source>
</evidence>
<name>A0A177N2R8_9GAMM</name>
<evidence type="ECO:0000313" key="1">
    <source>
        <dbReference type="EMBL" id="OAI11763.1"/>
    </source>
</evidence>